<gene>
    <name evidence="1" type="ORF">Bhyg_11923</name>
</gene>
<protein>
    <submittedName>
        <fullName evidence="1">Uncharacterized protein</fullName>
    </submittedName>
</protein>
<keyword evidence="2" id="KW-1185">Reference proteome</keyword>
<organism evidence="1 2">
    <name type="scientific">Pseudolycoriella hygida</name>
    <dbReference type="NCBI Taxonomy" id="35572"/>
    <lineage>
        <taxon>Eukaryota</taxon>
        <taxon>Metazoa</taxon>
        <taxon>Ecdysozoa</taxon>
        <taxon>Arthropoda</taxon>
        <taxon>Hexapoda</taxon>
        <taxon>Insecta</taxon>
        <taxon>Pterygota</taxon>
        <taxon>Neoptera</taxon>
        <taxon>Endopterygota</taxon>
        <taxon>Diptera</taxon>
        <taxon>Nematocera</taxon>
        <taxon>Sciaroidea</taxon>
        <taxon>Sciaridae</taxon>
        <taxon>Pseudolycoriella</taxon>
    </lineage>
</organism>
<feature type="non-terminal residue" evidence="1">
    <location>
        <position position="1"/>
    </location>
</feature>
<dbReference type="OrthoDB" id="18978at2759"/>
<dbReference type="AlphaFoldDB" id="A0A9Q0S0S7"/>
<reference evidence="1" key="1">
    <citation type="submission" date="2022-07" db="EMBL/GenBank/DDBJ databases">
        <authorList>
            <person name="Trinca V."/>
            <person name="Uliana J.V.C."/>
            <person name="Torres T.T."/>
            <person name="Ward R.J."/>
            <person name="Monesi N."/>
        </authorList>
    </citation>
    <scope>NUCLEOTIDE SEQUENCE</scope>
    <source>
        <strain evidence="1">HSMRA1968</strain>
        <tissue evidence="1">Whole embryos</tissue>
    </source>
</reference>
<comment type="caution">
    <text evidence="1">The sequence shown here is derived from an EMBL/GenBank/DDBJ whole genome shotgun (WGS) entry which is preliminary data.</text>
</comment>
<proteinExistence type="predicted"/>
<sequence length="86" mass="9707">KGTPPCAKFRYGKCVLQLNNWALNDLINNPSSVSKNKRITQKTKLREVLTCLENGSNPSFKHKLTTWCAILKHQKLSQVIGQNLEA</sequence>
<feature type="non-terminal residue" evidence="1">
    <location>
        <position position="86"/>
    </location>
</feature>
<accession>A0A9Q0S0S7</accession>
<dbReference type="Proteomes" id="UP001151699">
    <property type="component" value="Chromosome X"/>
</dbReference>
<name>A0A9Q0S0S7_9DIPT</name>
<dbReference type="EMBL" id="WJQU01000003">
    <property type="protein sequence ID" value="KAJ6639183.1"/>
    <property type="molecule type" value="Genomic_DNA"/>
</dbReference>
<evidence type="ECO:0000313" key="1">
    <source>
        <dbReference type="EMBL" id="KAJ6639183.1"/>
    </source>
</evidence>
<evidence type="ECO:0000313" key="2">
    <source>
        <dbReference type="Proteomes" id="UP001151699"/>
    </source>
</evidence>